<reference evidence="2 3" key="1">
    <citation type="journal article" date="2019" name="Int. J. Syst. Evol. Microbiol.">
        <title>The Global Catalogue of Microorganisms (GCM) 10K type strain sequencing project: providing services to taxonomists for standard genome sequencing and annotation.</title>
        <authorList>
            <consortium name="The Broad Institute Genomics Platform"/>
            <consortium name="The Broad Institute Genome Sequencing Center for Infectious Disease"/>
            <person name="Wu L."/>
            <person name="Ma J."/>
        </authorList>
    </citation>
    <scope>NUCLEOTIDE SEQUENCE [LARGE SCALE GENOMIC DNA]</scope>
    <source>
        <strain evidence="2 3">JCM 1417</strain>
    </source>
</reference>
<dbReference type="RefSeq" id="WP_343827101.1">
    <property type="nucleotide sequence ID" value="NZ_BAAACI010000007.1"/>
</dbReference>
<protein>
    <recommendedName>
        <fullName evidence="4">Camelysin metallo-endopeptidase</fullName>
    </recommendedName>
</protein>
<evidence type="ECO:0000313" key="2">
    <source>
        <dbReference type="EMBL" id="GAA0775801.1"/>
    </source>
</evidence>
<dbReference type="InterPro" id="IPR022121">
    <property type="entry name" value="Peptidase_M73_camelysin"/>
</dbReference>
<organism evidence="2 3">
    <name type="scientific">Clostridium subterminale</name>
    <dbReference type="NCBI Taxonomy" id="1550"/>
    <lineage>
        <taxon>Bacteria</taxon>
        <taxon>Bacillati</taxon>
        <taxon>Bacillota</taxon>
        <taxon>Clostridia</taxon>
        <taxon>Eubacteriales</taxon>
        <taxon>Clostridiaceae</taxon>
        <taxon>Clostridium</taxon>
    </lineage>
</organism>
<proteinExistence type="predicted"/>
<feature type="signal peptide" evidence="1">
    <location>
        <begin position="1"/>
        <end position="22"/>
    </location>
</feature>
<feature type="chain" id="PRO_5046570000" description="Camelysin metallo-endopeptidase" evidence="1">
    <location>
        <begin position="23"/>
        <end position="192"/>
    </location>
</feature>
<evidence type="ECO:0000313" key="3">
    <source>
        <dbReference type="Proteomes" id="UP001501047"/>
    </source>
</evidence>
<dbReference type="NCBIfam" id="TIGR04088">
    <property type="entry name" value="cognate_SipW"/>
    <property type="match status" value="1"/>
</dbReference>
<keyword evidence="1" id="KW-0732">Signal</keyword>
<keyword evidence="3" id="KW-1185">Reference proteome</keyword>
<sequence length="192" mass="21244">MKTKIKIVSLLMAAAITTGVGGYGTYAYFTDSDSLKNEVNITMGKLDVKAYWATDANADSWRATSKVTEVVDKDGGKTLSFENVKPGDTFERDIIVANYGTLKADTTVEFNPKLVDGLKLEMVNFTSQHGHAQIDPNVPNRVYENGMEVRDFIKMTVRVTVPTNAGNDWMEKLINTDAQEFVKVGAHQVIEQ</sequence>
<accession>A0ABN1KUC7</accession>
<dbReference type="Proteomes" id="UP001501047">
    <property type="component" value="Unassembled WGS sequence"/>
</dbReference>
<gene>
    <name evidence="2" type="ORF">GCM10008908_28060</name>
</gene>
<dbReference type="EMBL" id="BAAACI010000007">
    <property type="protein sequence ID" value="GAA0775801.1"/>
    <property type="molecule type" value="Genomic_DNA"/>
</dbReference>
<dbReference type="Pfam" id="PF12389">
    <property type="entry name" value="Peptidase_M73"/>
    <property type="match status" value="1"/>
</dbReference>
<comment type="caution">
    <text evidence="2">The sequence shown here is derived from an EMBL/GenBank/DDBJ whole genome shotgun (WGS) entry which is preliminary data.</text>
</comment>
<evidence type="ECO:0008006" key="4">
    <source>
        <dbReference type="Google" id="ProtNLM"/>
    </source>
</evidence>
<evidence type="ECO:0000256" key="1">
    <source>
        <dbReference type="SAM" id="SignalP"/>
    </source>
</evidence>
<name>A0ABN1KUC7_CLOSU</name>
<dbReference type="InterPro" id="IPR023833">
    <property type="entry name" value="Signal_pept_SipW-depend-type"/>
</dbReference>